<dbReference type="GO" id="GO:0032040">
    <property type="term" value="C:small-subunit processome"/>
    <property type="evidence" value="ECO:0007669"/>
    <property type="project" value="UniProtKB-UniRule"/>
</dbReference>
<evidence type="ECO:0000256" key="7">
    <source>
        <dbReference type="SAM" id="MobiDB-lite"/>
    </source>
</evidence>
<reference evidence="8" key="1">
    <citation type="journal article" date="2020" name="Stud. Mycol.">
        <title>101 Dothideomycetes genomes: a test case for predicting lifestyles and emergence of pathogens.</title>
        <authorList>
            <person name="Haridas S."/>
            <person name="Albert R."/>
            <person name="Binder M."/>
            <person name="Bloem J."/>
            <person name="Labutti K."/>
            <person name="Salamov A."/>
            <person name="Andreopoulos B."/>
            <person name="Baker S."/>
            <person name="Barry K."/>
            <person name="Bills G."/>
            <person name="Bluhm B."/>
            <person name="Cannon C."/>
            <person name="Castanera R."/>
            <person name="Culley D."/>
            <person name="Daum C."/>
            <person name="Ezra D."/>
            <person name="Gonzalez J."/>
            <person name="Henrissat B."/>
            <person name="Kuo A."/>
            <person name="Liang C."/>
            <person name="Lipzen A."/>
            <person name="Lutzoni F."/>
            <person name="Magnuson J."/>
            <person name="Mondo S."/>
            <person name="Nolan M."/>
            <person name="Ohm R."/>
            <person name="Pangilinan J."/>
            <person name="Park H.-J."/>
            <person name="Ramirez L."/>
            <person name="Alfaro M."/>
            <person name="Sun H."/>
            <person name="Tritt A."/>
            <person name="Yoshinaga Y."/>
            <person name="Zwiers L.-H."/>
            <person name="Turgeon B."/>
            <person name="Goodwin S."/>
            <person name="Spatafora J."/>
            <person name="Crous P."/>
            <person name="Grigoriev I."/>
        </authorList>
    </citation>
    <scope>NUCLEOTIDE SEQUENCE</scope>
    <source>
        <strain evidence="8">CBS 115976</strain>
    </source>
</reference>
<name>A0A6A6U176_9PEZI</name>
<evidence type="ECO:0000313" key="9">
    <source>
        <dbReference type="Proteomes" id="UP000799302"/>
    </source>
</evidence>
<sequence>MSSTMRNAIQRRNHRERAQPASRAKWGLLEKHSDYSLRAADHKKKRKHLKVLREKARDRNPDEFTFGMMSTRTKAGVKIGDRGNKALSHEVVQLLKTQDAGYLRTVLQRTRLERARIEGALRVGDDGVEALGFDGNAKKVVFVETVEDRDAYKVEEEESEDDESEDIWLSEEDDDVPSKTPESKARKQELRTLEALKKREEELITASRELELQRAKMSNSIGGVNKKGVKFKVRERKR</sequence>
<proteinExistence type="inferred from homology"/>
<feature type="region of interest" description="Disordered" evidence="7">
    <location>
        <begin position="1"/>
        <end position="25"/>
    </location>
</feature>
<keyword evidence="5 6" id="KW-0539">Nucleus</keyword>
<gene>
    <name evidence="8" type="ORF">BT63DRAFT_82808</name>
</gene>
<protein>
    <recommendedName>
        <fullName evidence="6">U3 small nucleolar RNA-associated protein 11</fullName>
        <shortName evidence="6">U3 snoRNA-associated protein 11</shortName>
    </recommendedName>
</protein>
<evidence type="ECO:0000256" key="2">
    <source>
        <dbReference type="ARBA" id="ARBA00004604"/>
    </source>
</evidence>
<dbReference type="OrthoDB" id="29058at2759"/>
<accession>A0A6A6U176</accession>
<evidence type="ECO:0000313" key="8">
    <source>
        <dbReference type="EMBL" id="KAF2665023.1"/>
    </source>
</evidence>
<evidence type="ECO:0000256" key="5">
    <source>
        <dbReference type="ARBA" id="ARBA00023242"/>
    </source>
</evidence>
<feature type="region of interest" description="Disordered" evidence="7">
    <location>
        <begin position="152"/>
        <end position="191"/>
    </location>
</feature>
<keyword evidence="9" id="KW-1185">Reference proteome</keyword>
<dbReference type="PIRSF" id="PIRSF015952">
    <property type="entry name" value="U3snoRNP11"/>
    <property type="match status" value="1"/>
</dbReference>
<dbReference type="AlphaFoldDB" id="A0A6A6U176"/>
<evidence type="ECO:0000256" key="6">
    <source>
        <dbReference type="PIRNR" id="PIRNR015952"/>
    </source>
</evidence>
<evidence type="ECO:0000256" key="4">
    <source>
        <dbReference type="ARBA" id="ARBA00022552"/>
    </source>
</evidence>
<evidence type="ECO:0000256" key="1">
    <source>
        <dbReference type="ARBA" id="ARBA00004099"/>
    </source>
</evidence>
<dbReference type="InterPro" id="IPR007144">
    <property type="entry name" value="SSU_processome_Utp11"/>
</dbReference>
<dbReference type="PANTHER" id="PTHR12838:SF0">
    <property type="entry name" value="U3 SMALL NUCLEOLAR RNA-ASSOCIATED PROTEIN 11-RELATED"/>
    <property type="match status" value="1"/>
</dbReference>
<dbReference type="Pfam" id="PF03998">
    <property type="entry name" value="Utp11"/>
    <property type="match status" value="1"/>
</dbReference>
<evidence type="ECO:0000256" key="3">
    <source>
        <dbReference type="ARBA" id="ARBA00008105"/>
    </source>
</evidence>
<dbReference type="PANTHER" id="PTHR12838">
    <property type="entry name" value="U3 SMALL NUCLEOLAR RNA-ASSOCIATED PROTEIN 11"/>
    <property type="match status" value="1"/>
</dbReference>
<dbReference type="Proteomes" id="UP000799302">
    <property type="component" value="Unassembled WGS sequence"/>
</dbReference>
<comment type="similarity">
    <text evidence="3 6">Belongs to the UTP11 family.</text>
</comment>
<dbReference type="GO" id="GO:0006364">
    <property type="term" value="P:rRNA processing"/>
    <property type="evidence" value="ECO:0007669"/>
    <property type="project" value="UniProtKB-UniRule"/>
</dbReference>
<dbReference type="EMBL" id="MU004241">
    <property type="protein sequence ID" value="KAF2665023.1"/>
    <property type="molecule type" value="Genomic_DNA"/>
</dbReference>
<comment type="function">
    <text evidence="1 6">Involved in nucleolar processing of pre-18S ribosomal RNA.</text>
</comment>
<organism evidence="8 9">
    <name type="scientific">Microthyrium microscopicum</name>
    <dbReference type="NCBI Taxonomy" id="703497"/>
    <lineage>
        <taxon>Eukaryota</taxon>
        <taxon>Fungi</taxon>
        <taxon>Dikarya</taxon>
        <taxon>Ascomycota</taxon>
        <taxon>Pezizomycotina</taxon>
        <taxon>Dothideomycetes</taxon>
        <taxon>Dothideomycetes incertae sedis</taxon>
        <taxon>Microthyriales</taxon>
        <taxon>Microthyriaceae</taxon>
        <taxon>Microthyrium</taxon>
    </lineage>
</organism>
<feature type="compositionally biased region" description="Acidic residues" evidence="7">
    <location>
        <begin position="155"/>
        <end position="175"/>
    </location>
</feature>
<comment type="subcellular location">
    <subcellularLocation>
        <location evidence="2 6">Nucleus</location>
        <location evidence="2 6">Nucleolus</location>
    </subcellularLocation>
</comment>
<feature type="compositionally biased region" description="Basic and acidic residues" evidence="7">
    <location>
        <begin position="181"/>
        <end position="191"/>
    </location>
</feature>
<keyword evidence="4 6" id="KW-0698">rRNA processing</keyword>
<comment type="subunit">
    <text evidence="6">Component of the ribosomal small subunit (SSU) processome.</text>
</comment>